<comment type="caution">
    <text evidence="1">The sequence shown here is derived from an EMBL/GenBank/DDBJ whole genome shotgun (WGS) entry which is preliminary data.</text>
</comment>
<proteinExistence type="predicted"/>
<name>A0A0F9RCI2_9ZZZZ</name>
<reference evidence="1" key="1">
    <citation type="journal article" date="2015" name="Nature">
        <title>Complex archaea that bridge the gap between prokaryotes and eukaryotes.</title>
        <authorList>
            <person name="Spang A."/>
            <person name="Saw J.H."/>
            <person name="Jorgensen S.L."/>
            <person name="Zaremba-Niedzwiedzka K."/>
            <person name="Martijn J."/>
            <person name="Lind A.E."/>
            <person name="van Eijk R."/>
            <person name="Schleper C."/>
            <person name="Guy L."/>
            <person name="Ettema T.J."/>
        </authorList>
    </citation>
    <scope>NUCLEOTIDE SEQUENCE</scope>
</reference>
<dbReference type="EMBL" id="LAZR01003760">
    <property type="protein sequence ID" value="KKN14973.1"/>
    <property type="molecule type" value="Genomic_DNA"/>
</dbReference>
<dbReference type="AlphaFoldDB" id="A0A0F9RCI2"/>
<evidence type="ECO:0000313" key="1">
    <source>
        <dbReference type="EMBL" id="KKN14973.1"/>
    </source>
</evidence>
<protein>
    <submittedName>
        <fullName evidence="1">Uncharacterized protein</fullName>
    </submittedName>
</protein>
<sequence>MEKVRNKISLDVKEFYFNDGMELYIVVKNKPSDKYSLKSLQFGDLTTNQKRAIKQILKSKL</sequence>
<organism evidence="1">
    <name type="scientific">marine sediment metagenome</name>
    <dbReference type="NCBI Taxonomy" id="412755"/>
    <lineage>
        <taxon>unclassified sequences</taxon>
        <taxon>metagenomes</taxon>
        <taxon>ecological metagenomes</taxon>
    </lineage>
</organism>
<accession>A0A0F9RCI2</accession>
<gene>
    <name evidence="1" type="ORF">LCGC14_0990690</name>
</gene>